<comment type="caution">
    <text evidence="1">The sequence shown here is derived from an EMBL/GenBank/DDBJ whole genome shotgun (WGS) entry which is preliminary data.</text>
</comment>
<proteinExistence type="predicted"/>
<accession>A0ABW3IKT1</accession>
<evidence type="ECO:0000313" key="1">
    <source>
        <dbReference type="EMBL" id="MFD0977928.1"/>
    </source>
</evidence>
<dbReference type="Gene3D" id="3.40.50.300">
    <property type="entry name" value="P-loop containing nucleotide triphosphate hydrolases"/>
    <property type="match status" value="1"/>
</dbReference>
<organism evidence="1 2">
    <name type="scientific">Salinimicrobium gaetbulicola</name>
    <dbReference type="NCBI Taxonomy" id="999702"/>
    <lineage>
        <taxon>Bacteria</taxon>
        <taxon>Pseudomonadati</taxon>
        <taxon>Bacteroidota</taxon>
        <taxon>Flavobacteriia</taxon>
        <taxon>Flavobacteriales</taxon>
        <taxon>Flavobacteriaceae</taxon>
        <taxon>Salinimicrobium</taxon>
    </lineage>
</organism>
<dbReference type="InterPro" id="IPR027417">
    <property type="entry name" value="P-loop_NTPase"/>
</dbReference>
<reference evidence="2" key="1">
    <citation type="journal article" date="2019" name="Int. J. Syst. Evol. Microbiol.">
        <title>The Global Catalogue of Microorganisms (GCM) 10K type strain sequencing project: providing services to taxonomists for standard genome sequencing and annotation.</title>
        <authorList>
            <consortium name="The Broad Institute Genomics Platform"/>
            <consortium name="The Broad Institute Genome Sequencing Center for Infectious Disease"/>
            <person name="Wu L."/>
            <person name="Ma J."/>
        </authorList>
    </citation>
    <scope>NUCLEOTIDE SEQUENCE [LARGE SCALE GENOMIC DNA]</scope>
    <source>
        <strain evidence="2">CCUG 60898</strain>
    </source>
</reference>
<gene>
    <name evidence="1" type="ORF">ACFQ1G_14115</name>
</gene>
<dbReference type="RefSeq" id="WP_380740616.1">
    <property type="nucleotide sequence ID" value="NZ_JBHTJP010000035.1"/>
</dbReference>
<name>A0ABW3IKT1_9FLAO</name>
<dbReference type="Proteomes" id="UP001597100">
    <property type="component" value="Unassembled WGS sequence"/>
</dbReference>
<sequence length="268" mass="32105">MELKDSVIIHGPGKSGTTLLNDILALHPQLFWISTYTNRFPALPVLSILNNFQSIPWIEKTTRGKQNFPRPAEPFNYFSHHITDFRLNLSSFKPEEKMNLIHSLNQVSALQKGERLITKITGPSRSDFLNDIFGSPYVIWIDRDPKSIIASYFKYKWRYKNNLEEFSSKQKKELIREYAEYYNWIKKEKDQLKKFKFKRVTYEALIHDPLNFFRELCHFLDLDYPRSFQKTILSWNIRKNTNQQFTDVFNKEEVRYLESLLIEPYEQE</sequence>
<protein>
    <submittedName>
        <fullName evidence="1">Sulfotransferase</fullName>
    </submittedName>
</protein>
<keyword evidence="2" id="KW-1185">Reference proteome</keyword>
<dbReference type="EMBL" id="JBHTJP010000035">
    <property type="protein sequence ID" value="MFD0977928.1"/>
    <property type="molecule type" value="Genomic_DNA"/>
</dbReference>
<dbReference type="SUPFAM" id="SSF52540">
    <property type="entry name" value="P-loop containing nucleoside triphosphate hydrolases"/>
    <property type="match status" value="1"/>
</dbReference>
<evidence type="ECO:0000313" key="2">
    <source>
        <dbReference type="Proteomes" id="UP001597100"/>
    </source>
</evidence>
<dbReference type="Pfam" id="PF13469">
    <property type="entry name" value="Sulfotransfer_3"/>
    <property type="match status" value="1"/>
</dbReference>